<dbReference type="RefSeq" id="WP_289503381.1">
    <property type="nucleotide sequence ID" value="NZ_CP116805.1"/>
</dbReference>
<keyword evidence="9" id="KW-1185">Reference proteome</keyword>
<comment type="domain">
    <text evidence="6">The N-terminal region contains the highly conserved SGGXDS motif, predicted to be a P-loop motif involved in ATP binding.</text>
</comment>
<accession>A0AAE9XVL7</accession>
<dbReference type="Proteomes" id="UP001217500">
    <property type="component" value="Chromosome"/>
</dbReference>
<evidence type="ECO:0000256" key="4">
    <source>
        <dbReference type="ARBA" id="ARBA00022840"/>
    </source>
</evidence>
<dbReference type="HAMAP" id="MF_01161">
    <property type="entry name" value="tRNA_Ile_lys_synt"/>
    <property type="match status" value="1"/>
</dbReference>
<dbReference type="InterPro" id="IPR012795">
    <property type="entry name" value="tRNA_Ile_lys_synt_N"/>
</dbReference>
<dbReference type="InterPro" id="IPR011063">
    <property type="entry name" value="TilS/TtcA_N"/>
</dbReference>
<organism evidence="8 9">
    <name type="scientific">Gimibacter soli</name>
    <dbReference type="NCBI Taxonomy" id="3024400"/>
    <lineage>
        <taxon>Bacteria</taxon>
        <taxon>Pseudomonadati</taxon>
        <taxon>Pseudomonadota</taxon>
        <taxon>Alphaproteobacteria</taxon>
        <taxon>Kordiimonadales</taxon>
        <taxon>Temperatibacteraceae</taxon>
        <taxon>Gimibacter</taxon>
    </lineage>
</organism>
<evidence type="ECO:0000313" key="9">
    <source>
        <dbReference type="Proteomes" id="UP001217500"/>
    </source>
</evidence>
<name>A0AAE9XVL7_9PROT</name>
<evidence type="ECO:0000256" key="5">
    <source>
        <dbReference type="ARBA" id="ARBA00048539"/>
    </source>
</evidence>
<dbReference type="InterPro" id="IPR014729">
    <property type="entry name" value="Rossmann-like_a/b/a_fold"/>
</dbReference>
<dbReference type="PANTHER" id="PTHR43033">
    <property type="entry name" value="TRNA(ILE)-LYSIDINE SYNTHASE-RELATED"/>
    <property type="match status" value="1"/>
</dbReference>
<dbReference type="KEGG" id="gso:PH603_14685"/>
<dbReference type="NCBIfam" id="TIGR02432">
    <property type="entry name" value="lysidine_TilS_N"/>
    <property type="match status" value="1"/>
</dbReference>
<feature type="domain" description="tRNA(Ile)-lysidine/2-thiocytidine synthase N-terminal" evidence="7">
    <location>
        <begin position="32"/>
        <end position="206"/>
    </location>
</feature>
<keyword evidence="4 6" id="KW-0067">ATP-binding</keyword>
<gene>
    <name evidence="6 8" type="primary">tilS</name>
    <name evidence="8" type="ORF">PH603_14685</name>
</gene>
<keyword evidence="1 6" id="KW-0436">Ligase</keyword>
<comment type="subcellular location">
    <subcellularLocation>
        <location evidence="6">Cytoplasm</location>
    </subcellularLocation>
</comment>
<comment type="similarity">
    <text evidence="6">Belongs to the tRNA(Ile)-lysidine synthase family.</text>
</comment>
<dbReference type="GO" id="GO:0005737">
    <property type="term" value="C:cytoplasm"/>
    <property type="evidence" value="ECO:0007669"/>
    <property type="project" value="UniProtKB-SubCell"/>
</dbReference>
<dbReference type="EC" id="6.3.4.19" evidence="6"/>
<protein>
    <recommendedName>
        <fullName evidence="6">tRNA(Ile)-lysidine synthase</fullName>
        <ecNumber evidence="6">6.3.4.19</ecNumber>
    </recommendedName>
    <alternativeName>
        <fullName evidence="6">tRNA(Ile)-2-lysyl-cytidine synthase</fullName>
    </alternativeName>
    <alternativeName>
        <fullName evidence="6">tRNA(Ile)-lysidine synthetase</fullName>
    </alternativeName>
</protein>
<evidence type="ECO:0000313" key="8">
    <source>
        <dbReference type="EMBL" id="WCL53784.1"/>
    </source>
</evidence>
<dbReference type="GO" id="GO:0006400">
    <property type="term" value="P:tRNA modification"/>
    <property type="evidence" value="ECO:0007669"/>
    <property type="project" value="UniProtKB-UniRule"/>
</dbReference>
<evidence type="ECO:0000259" key="7">
    <source>
        <dbReference type="Pfam" id="PF01171"/>
    </source>
</evidence>
<keyword evidence="3 6" id="KW-0547">Nucleotide-binding</keyword>
<dbReference type="GO" id="GO:0005524">
    <property type="term" value="F:ATP binding"/>
    <property type="evidence" value="ECO:0007669"/>
    <property type="project" value="UniProtKB-UniRule"/>
</dbReference>
<comment type="catalytic activity">
    <reaction evidence="5 6">
        <text>cytidine(34) in tRNA(Ile2) + L-lysine + ATP = lysidine(34) in tRNA(Ile2) + AMP + diphosphate + H(+)</text>
        <dbReference type="Rhea" id="RHEA:43744"/>
        <dbReference type="Rhea" id="RHEA-COMP:10625"/>
        <dbReference type="Rhea" id="RHEA-COMP:10670"/>
        <dbReference type="ChEBI" id="CHEBI:15378"/>
        <dbReference type="ChEBI" id="CHEBI:30616"/>
        <dbReference type="ChEBI" id="CHEBI:32551"/>
        <dbReference type="ChEBI" id="CHEBI:33019"/>
        <dbReference type="ChEBI" id="CHEBI:82748"/>
        <dbReference type="ChEBI" id="CHEBI:83665"/>
        <dbReference type="ChEBI" id="CHEBI:456215"/>
        <dbReference type="EC" id="6.3.4.19"/>
    </reaction>
</comment>
<dbReference type="SUPFAM" id="SSF52402">
    <property type="entry name" value="Adenine nucleotide alpha hydrolases-like"/>
    <property type="match status" value="1"/>
</dbReference>
<dbReference type="Pfam" id="PF01171">
    <property type="entry name" value="ATP_bind_3"/>
    <property type="match status" value="1"/>
</dbReference>
<evidence type="ECO:0000256" key="6">
    <source>
        <dbReference type="HAMAP-Rule" id="MF_01161"/>
    </source>
</evidence>
<dbReference type="Gene3D" id="3.40.50.620">
    <property type="entry name" value="HUPs"/>
    <property type="match status" value="1"/>
</dbReference>
<sequence length="430" mass="45621">MTAASPHPPAPYTSRELDETLARLGVPQGAPVAIALSGGADSLALVLLAAATRPVLALTVDHGLRPASSDEAATVAGWMAARGIQHRTLRWDGEKPASNIQAAARAARYDLLAAACKAANIPVLLTGHHADDQAETLLLRLARGSGLKGLGGIAPVRELVPGLSLVRPLLAVPKSRLVATLTAMGQDWIEDPSNESDAFDRVKARRLLADPPLEGLTVERLAATAERLRQAQAALDHYQTLWEAEAIERHPAGHAVLRADRLGSVPEETELRALADLIRWLGGQDFGPRLDSLSRLYADLKSQDFAGATLGGCQFVAEGHGRVLCVRELAAMAPRTAWVQGALYDGRWLMDGEGEGLEIGALGTDGWRTLRGQALSVSDRLEGILPRAARLVLPAVFSGDELVALPTIGITLRPDCSVRLSLQSLGLAKK</sequence>
<keyword evidence="6" id="KW-0963">Cytoplasm</keyword>
<feature type="binding site" evidence="6">
    <location>
        <begin position="37"/>
        <end position="42"/>
    </location>
    <ligand>
        <name>ATP</name>
        <dbReference type="ChEBI" id="CHEBI:30616"/>
    </ligand>
</feature>
<proteinExistence type="inferred from homology"/>
<keyword evidence="2 6" id="KW-0819">tRNA processing</keyword>
<dbReference type="GO" id="GO:0032267">
    <property type="term" value="F:tRNA(Ile)-lysidine synthase activity"/>
    <property type="evidence" value="ECO:0007669"/>
    <property type="project" value="UniProtKB-EC"/>
</dbReference>
<dbReference type="CDD" id="cd01992">
    <property type="entry name" value="TilS_N"/>
    <property type="match status" value="1"/>
</dbReference>
<dbReference type="PANTHER" id="PTHR43033:SF5">
    <property type="entry name" value="TRNA(ILE)-LYSIDINE SYNTHETASE"/>
    <property type="match status" value="1"/>
</dbReference>
<evidence type="ECO:0000256" key="3">
    <source>
        <dbReference type="ARBA" id="ARBA00022741"/>
    </source>
</evidence>
<dbReference type="AlphaFoldDB" id="A0AAE9XVL7"/>
<evidence type="ECO:0000256" key="2">
    <source>
        <dbReference type="ARBA" id="ARBA00022694"/>
    </source>
</evidence>
<evidence type="ECO:0000256" key="1">
    <source>
        <dbReference type="ARBA" id="ARBA00022598"/>
    </source>
</evidence>
<reference evidence="8" key="1">
    <citation type="submission" date="2023-01" db="EMBL/GenBank/DDBJ databases">
        <title>The genome sequence of Kordiimonadaceae bacterium 6D33.</title>
        <authorList>
            <person name="Liu Y."/>
        </authorList>
    </citation>
    <scope>NUCLEOTIDE SEQUENCE</scope>
    <source>
        <strain evidence="8">6D33</strain>
    </source>
</reference>
<comment type="function">
    <text evidence="6">Ligates lysine onto the cytidine present at position 34 of the AUA codon-specific tRNA(Ile) that contains the anticodon CAU, in an ATP-dependent manner. Cytidine is converted to lysidine, thus changing the amino acid specificity of the tRNA from methionine to isoleucine.</text>
</comment>
<dbReference type="EMBL" id="CP116805">
    <property type="protein sequence ID" value="WCL53784.1"/>
    <property type="molecule type" value="Genomic_DNA"/>
</dbReference>
<dbReference type="InterPro" id="IPR012094">
    <property type="entry name" value="tRNA_Ile_lys_synt"/>
</dbReference>